<organism evidence="1 2">
    <name type="scientific">Sphingomonas melonis</name>
    <dbReference type="NCBI Taxonomy" id="152682"/>
    <lineage>
        <taxon>Bacteria</taxon>
        <taxon>Pseudomonadati</taxon>
        <taxon>Pseudomonadota</taxon>
        <taxon>Alphaproteobacteria</taxon>
        <taxon>Sphingomonadales</taxon>
        <taxon>Sphingomonadaceae</taxon>
        <taxon>Sphingomonas</taxon>
    </lineage>
</organism>
<evidence type="ECO:0000313" key="2">
    <source>
        <dbReference type="Proteomes" id="UP000517753"/>
    </source>
</evidence>
<proteinExistence type="predicted"/>
<gene>
    <name evidence="1" type="ORF">HD841_000501</name>
</gene>
<sequence>MQDDLIAVTQADHAATKAAIREMLQEMCEACVEEFDYGAIVRAMAAHRQQAEDAMRERCARICEEFPLAEDHPDAGVLGCRDMEIATAIRATPPKPDRLNGEEV</sequence>
<keyword evidence="2" id="KW-1185">Reference proteome</keyword>
<evidence type="ECO:0000313" key="1">
    <source>
        <dbReference type="EMBL" id="NYD88732.1"/>
    </source>
</evidence>
<dbReference type="AlphaFoldDB" id="A0A7Y9FKT2"/>
<protein>
    <submittedName>
        <fullName evidence="1">N-methylhydantoinase B/oxoprolinase/acetone carboxylase alpha subunit</fullName>
    </submittedName>
</protein>
<dbReference type="RefSeq" id="WP_179507291.1">
    <property type="nucleotide sequence ID" value="NZ_JACCBY010000001.1"/>
</dbReference>
<reference evidence="1 2" key="2">
    <citation type="submission" date="2020-08" db="EMBL/GenBank/DDBJ databases">
        <title>The Agave Microbiome: Exploring the role of microbial communities in plant adaptations to desert environments.</title>
        <authorList>
            <person name="Partida-Martinez L.P."/>
        </authorList>
    </citation>
    <scope>NUCLEOTIDE SEQUENCE [LARGE SCALE GENOMIC DNA]</scope>
    <source>
        <strain evidence="1 2">AS2.3</strain>
    </source>
</reference>
<dbReference type="Proteomes" id="UP000517753">
    <property type="component" value="Unassembled WGS sequence"/>
</dbReference>
<reference evidence="1 2" key="1">
    <citation type="submission" date="2020-07" db="EMBL/GenBank/DDBJ databases">
        <authorList>
            <person name="Partida-Martinez L."/>
            <person name="Huntemann M."/>
            <person name="Clum A."/>
            <person name="Wang J."/>
            <person name="Palaniappan K."/>
            <person name="Ritter S."/>
            <person name="Chen I.-M."/>
            <person name="Stamatis D."/>
            <person name="Reddy T."/>
            <person name="O'Malley R."/>
            <person name="Daum C."/>
            <person name="Shapiro N."/>
            <person name="Ivanova N."/>
            <person name="Kyrpides N."/>
            <person name="Woyke T."/>
        </authorList>
    </citation>
    <scope>NUCLEOTIDE SEQUENCE [LARGE SCALE GENOMIC DNA]</scope>
    <source>
        <strain evidence="1 2">AS2.3</strain>
    </source>
</reference>
<accession>A0A7Y9FKT2</accession>
<comment type="caution">
    <text evidence="1">The sequence shown here is derived from an EMBL/GenBank/DDBJ whole genome shotgun (WGS) entry which is preliminary data.</text>
</comment>
<dbReference type="EMBL" id="JACCBY010000001">
    <property type="protein sequence ID" value="NYD88732.1"/>
    <property type="molecule type" value="Genomic_DNA"/>
</dbReference>
<name>A0A7Y9FKT2_9SPHN</name>